<evidence type="ECO:0000313" key="3">
    <source>
        <dbReference type="Proteomes" id="UP000298180"/>
    </source>
</evidence>
<sequence length="121" mass="13816">MGERKSRHKLVEALHGDVRLEPYHVGWTGRTALLACLFRPGTREELLPRLERARLLRLREALTVTGIESIPRGRKSVEHYRQTWICAAAPIAPERWPRRPGPRLSCGFDPEDDDAEDLPAT</sequence>
<gene>
    <name evidence="2" type="ORF">EZ313_14615</name>
</gene>
<organism evidence="2 3">
    <name type="scientific">Ramlibacter henchirensis</name>
    <dbReference type="NCBI Taxonomy" id="204072"/>
    <lineage>
        <taxon>Bacteria</taxon>
        <taxon>Pseudomonadati</taxon>
        <taxon>Pseudomonadota</taxon>
        <taxon>Betaproteobacteria</taxon>
        <taxon>Burkholderiales</taxon>
        <taxon>Comamonadaceae</taxon>
        <taxon>Ramlibacter</taxon>
    </lineage>
</organism>
<evidence type="ECO:0000313" key="2">
    <source>
        <dbReference type="EMBL" id="TFZ02492.1"/>
    </source>
</evidence>
<reference evidence="2 3" key="1">
    <citation type="submission" date="2019-03" db="EMBL/GenBank/DDBJ databases">
        <title>Ramlibacter henchirensis DSM 14656, whole genome shotgun sequence.</title>
        <authorList>
            <person name="Zhang X."/>
            <person name="Feng G."/>
            <person name="Zhu H."/>
        </authorList>
    </citation>
    <scope>NUCLEOTIDE SEQUENCE [LARGE SCALE GENOMIC DNA]</scope>
    <source>
        <strain evidence="2 3">DSM 14656</strain>
    </source>
</reference>
<name>A0A4Z0BUU1_9BURK</name>
<feature type="region of interest" description="Disordered" evidence="1">
    <location>
        <begin position="99"/>
        <end position="121"/>
    </location>
</feature>
<comment type="caution">
    <text evidence="2">The sequence shown here is derived from an EMBL/GenBank/DDBJ whole genome shotgun (WGS) entry which is preliminary data.</text>
</comment>
<keyword evidence="3" id="KW-1185">Reference proteome</keyword>
<proteinExistence type="predicted"/>
<accession>A0A4Z0BUU1</accession>
<dbReference type="OrthoDB" id="8852215at2"/>
<dbReference type="RefSeq" id="WP_135264017.1">
    <property type="nucleotide sequence ID" value="NZ_SMLM01000002.1"/>
</dbReference>
<evidence type="ECO:0000256" key="1">
    <source>
        <dbReference type="SAM" id="MobiDB-lite"/>
    </source>
</evidence>
<dbReference type="AlphaFoldDB" id="A0A4Z0BUU1"/>
<feature type="compositionally biased region" description="Acidic residues" evidence="1">
    <location>
        <begin position="109"/>
        <end position="121"/>
    </location>
</feature>
<dbReference type="EMBL" id="SMLM01000002">
    <property type="protein sequence ID" value="TFZ02492.1"/>
    <property type="molecule type" value="Genomic_DNA"/>
</dbReference>
<protein>
    <submittedName>
        <fullName evidence="2">Uncharacterized protein</fullName>
    </submittedName>
</protein>
<dbReference type="Proteomes" id="UP000298180">
    <property type="component" value="Unassembled WGS sequence"/>
</dbReference>